<evidence type="ECO:0000259" key="2">
    <source>
        <dbReference type="Pfam" id="PF13717"/>
    </source>
</evidence>
<dbReference type="CDD" id="cd02042">
    <property type="entry name" value="ParAB_family"/>
    <property type="match status" value="1"/>
</dbReference>
<evidence type="ECO:0000313" key="3">
    <source>
        <dbReference type="EMBL" id="VAX11006.1"/>
    </source>
</evidence>
<dbReference type="InterPro" id="IPR011723">
    <property type="entry name" value="Znf/thioredoxin_put"/>
</dbReference>
<dbReference type="FunFam" id="3.40.50.300:FF:000285">
    <property type="entry name" value="Sporulation initiation inhibitor Soj"/>
    <property type="match status" value="1"/>
</dbReference>
<dbReference type="SUPFAM" id="SSF52540">
    <property type="entry name" value="P-loop containing nucleoside triphosphate hydrolases"/>
    <property type="match status" value="1"/>
</dbReference>
<dbReference type="NCBIfam" id="TIGR02098">
    <property type="entry name" value="MJ0042_CXXC"/>
    <property type="match status" value="1"/>
</dbReference>
<reference evidence="3" key="1">
    <citation type="submission" date="2018-06" db="EMBL/GenBank/DDBJ databases">
        <authorList>
            <person name="Zhirakovskaya E."/>
        </authorList>
    </citation>
    <scope>NUCLEOTIDE SEQUENCE</scope>
</reference>
<organism evidence="3">
    <name type="scientific">hydrothermal vent metagenome</name>
    <dbReference type="NCBI Taxonomy" id="652676"/>
    <lineage>
        <taxon>unclassified sequences</taxon>
        <taxon>metagenomes</taxon>
        <taxon>ecological metagenomes</taxon>
    </lineage>
</organism>
<dbReference type="AlphaFoldDB" id="A0A3B1AY58"/>
<dbReference type="InterPro" id="IPR050678">
    <property type="entry name" value="DNA_Partitioning_ATPase"/>
</dbReference>
<dbReference type="Pfam" id="PF13614">
    <property type="entry name" value="AAA_31"/>
    <property type="match status" value="1"/>
</dbReference>
<feature type="domain" description="AAA" evidence="1">
    <location>
        <begin position="64"/>
        <end position="230"/>
    </location>
</feature>
<proteinExistence type="predicted"/>
<dbReference type="InterPro" id="IPR025669">
    <property type="entry name" value="AAA_dom"/>
</dbReference>
<dbReference type="Gene3D" id="3.40.50.300">
    <property type="entry name" value="P-loop containing nucleotide triphosphate hydrolases"/>
    <property type="match status" value="1"/>
</dbReference>
<evidence type="ECO:0000259" key="1">
    <source>
        <dbReference type="Pfam" id="PF13614"/>
    </source>
</evidence>
<dbReference type="EMBL" id="UOFX01000080">
    <property type="protein sequence ID" value="VAX11006.1"/>
    <property type="molecule type" value="Genomic_DNA"/>
</dbReference>
<dbReference type="PANTHER" id="PTHR13696:SF98">
    <property type="entry name" value="PLASMID PARTITION PROTEIN A"/>
    <property type="match status" value="1"/>
</dbReference>
<sequence>MIITCPNCSTRYQIDDARLNKARIKVRCAKCKHVFVVRVRGSDQERNTKTEHKAQIDTNSCVTLTVCNQKGGVAKTSSCLNIGVSLALLGKRVLLVDFDVQANLSVLLGKFNAKSFFDVMDSQDKSIDHHIVATDYKLSLLPSNSKMALLAKKHMQQGNYEYLLAEKLNEIKNRYDYILIDTPPSGDFFTLNALLASDAAIIPTQCEYLSINGVDHVIRMIDVINKKKAHGLDYKVLVTMFNAEITAANVILSKIKVKYSNHLLNGIIPMDGKLQESHISQKPLHFYDSSCPAANEYTAVARELIEAQLK</sequence>
<accession>A0A3B1AY58</accession>
<name>A0A3B1AY58_9ZZZZ</name>
<feature type="domain" description="Zinc finger/thioredoxin putative" evidence="2">
    <location>
        <begin position="1"/>
        <end position="35"/>
    </location>
</feature>
<gene>
    <name evidence="3" type="ORF">MNBD_GAMMA26-1832</name>
</gene>
<dbReference type="Pfam" id="PF13717">
    <property type="entry name" value="Zn_ribbon_4"/>
    <property type="match status" value="1"/>
</dbReference>
<dbReference type="InterPro" id="IPR027417">
    <property type="entry name" value="P-loop_NTPase"/>
</dbReference>
<dbReference type="PANTHER" id="PTHR13696">
    <property type="entry name" value="P-LOOP CONTAINING NUCLEOSIDE TRIPHOSPHATE HYDROLASE"/>
    <property type="match status" value="1"/>
</dbReference>
<protein>
    <submittedName>
        <fullName evidence="3">Chromosome (Plasmid) partitioning protein ParA</fullName>
    </submittedName>
</protein>